<dbReference type="Pfam" id="PF13545">
    <property type="entry name" value="HTH_Crp_2"/>
    <property type="match status" value="1"/>
</dbReference>
<dbReference type="InterPro" id="IPR012318">
    <property type="entry name" value="HTH_CRP"/>
</dbReference>
<dbReference type="Gene3D" id="2.60.120.10">
    <property type="entry name" value="Jelly Rolls"/>
    <property type="match status" value="1"/>
</dbReference>
<dbReference type="PROSITE" id="PS00042">
    <property type="entry name" value="HTH_CRP_1"/>
    <property type="match status" value="1"/>
</dbReference>
<feature type="domain" description="Cyclic nucleotide-binding" evidence="4">
    <location>
        <begin position="29"/>
        <end position="101"/>
    </location>
</feature>
<dbReference type="Pfam" id="PF00027">
    <property type="entry name" value="cNMP_binding"/>
    <property type="match status" value="1"/>
</dbReference>
<keyword evidence="3" id="KW-0804">Transcription</keyword>
<dbReference type="InterPro" id="IPR050397">
    <property type="entry name" value="Env_Response_Regulators"/>
</dbReference>
<dbReference type="SUPFAM" id="SSF51206">
    <property type="entry name" value="cAMP-binding domain-like"/>
    <property type="match status" value="1"/>
</dbReference>
<evidence type="ECO:0000313" key="6">
    <source>
        <dbReference type="EMBL" id="ATQ44154.1"/>
    </source>
</evidence>
<evidence type="ECO:0000256" key="3">
    <source>
        <dbReference type="ARBA" id="ARBA00023163"/>
    </source>
</evidence>
<proteinExistence type="predicted"/>
<dbReference type="SMART" id="SM00419">
    <property type="entry name" value="HTH_CRP"/>
    <property type="match status" value="1"/>
</dbReference>
<evidence type="ECO:0000259" key="4">
    <source>
        <dbReference type="PROSITE" id="PS50042"/>
    </source>
</evidence>
<dbReference type="PANTHER" id="PTHR24567:SF75">
    <property type="entry name" value="FUMARATE AND NITRATE REDUCTION REGULATORY PROTEIN"/>
    <property type="match status" value="1"/>
</dbReference>
<dbReference type="Gene3D" id="1.10.10.10">
    <property type="entry name" value="Winged helix-like DNA-binding domain superfamily/Winged helix DNA-binding domain"/>
    <property type="match status" value="1"/>
</dbReference>
<keyword evidence="7" id="KW-1185">Reference proteome</keyword>
<dbReference type="OrthoDB" id="7584044at2"/>
<organism evidence="6 7">
    <name type="scientific">Caulobacter mirabilis</name>
    <dbReference type="NCBI Taxonomy" id="69666"/>
    <lineage>
        <taxon>Bacteria</taxon>
        <taxon>Pseudomonadati</taxon>
        <taxon>Pseudomonadota</taxon>
        <taxon>Alphaproteobacteria</taxon>
        <taxon>Caulobacterales</taxon>
        <taxon>Caulobacteraceae</taxon>
        <taxon>Caulobacter</taxon>
    </lineage>
</organism>
<dbReference type="CDD" id="cd00038">
    <property type="entry name" value="CAP_ED"/>
    <property type="match status" value="1"/>
</dbReference>
<dbReference type="InterPro" id="IPR036390">
    <property type="entry name" value="WH_DNA-bd_sf"/>
</dbReference>
<sequence length="245" mass="26082">MLAQLSLRDCPHVESVSACGQCSARAISVCGALNEAGLDRLAAIAETLTLPADATLAYEGDPADHLFNITSGVVRVSKLLPDGRRQIVGFLFAGDFLGMAAGEVYPFSAEAVEPVTVCRFKRSAYRTLLAEVPSLEAALLDRASHDLQAAQEHMLLLGRKSASERLASFLLDVAARGEGGVRKGGEFSLPMSRSEIGDYLGLTIETVSRTLTKLKSAGVITLPTARSARVEDPERLRRLAGGREA</sequence>
<reference evidence="6 7" key="1">
    <citation type="submission" date="2017-10" db="EMBL/GenBank/DDBJ databases">
        <title>Genome sequence of Caulobacter mirabilis FWC38.</title>
        <authorList>
            <person name="Fiebig A."/>
            <person name="Crosson S."/>
        </authorList>
    </citation>
    <scope>NUCLEOTIDE SEQUENCE [LARGE SCALE GENOMIC DNA]</scope>
    <source>
        <strain evidence="6 7">FWC 38</strain>
    </source>
</reference>
<dbReference type="KEGG" id="cmb:CSW64_18055"/>
<protein>
    <submittedName>
        <fullName evidence="6">Cyclic nucleotide-binding protein</fullName>
    </submittedName>
</protein>
<dbReference type="CDD" id="cd00092">
    <property type="entry name" value="HTH_CRP"/>
    <property type="match status" value="1"/>
</dbReference>
<feature type="domain" description="HTH crp-type" evidence="5">
    <location>
        <begin position="160"/>
        <end position="234"/>
    </location>
</feature>
<dbReference type="InterPro" id="IPR018335">
    <property type="entry name" value="Tscrpt_reg_HTH_Crp-type_CS"/>
</dbReference>
<dbReference type="GO" id="GO:0003700">
    <property type="term" value="F:DNA-binding transcription factor activity"/>
    <property type="evidence" value="ECO:0007669"/>
    <property type="project" value="InterPro"/>
</dbReference>
<keyword evidence="1" id="KW-0805">Transcription regulation</keyword>
<evidence type="ECO:0000256" key="1">
    <source>
        <dbReference type="ARBA" id="ARBA00023015"/>
    </source>
</evidence>
<dbReference type="PROSITE" id="PS51063">
    <property type="entry name" value="HTH_CRP_2"/>
    <property type="match status" value="1"/>
</dbReference>
<dbReference type="InterPro" id="IPR036388">
    <property type="entry name" value="WH-like_DNA-bd_sf"/>
</dbReference>
<dbReference type="GO" id="GO:0003677">
    <property type="term" value="F:DNA binding"/>
    <property type="evidence" value="ECO:0007669"/>
    <property type="project" value="UniProtKB-KW"/>
</dbReference>
<evidence type="ECO:0000259" key="5">
    <source>
        <dbReference type="PROSITE" id="PS51063"/>
    </source>
</evidence>
<dbReference type="RefSeq" id="WP_099623402.1">
    <property type="nucleotide sequence ID" value="NZ_CP024201.1"/>
</dbReference>
<name>A0A2D2B1L4_9CAUL</name>
<keyword evidence="2" id="KW-0238">DNA-binding</keyword>
<dbReference type="SUPFAM" id="SSF46785">
    <property type="entry name" value="Winged helix' DNA-binding domain"/>
    <property type="match status" value="1"/>
</dbReference>
<dbReference type="InterPro" id="IPR014710">
    <property type="entry name" value="RmlC-like_jellyroll"/>
</dbReference>
<dbReference type="Proteomes" id="UP000228945">
    <property type="component" value="Chromosome"/>
</dbReference>
<dbReference type="InterPro" id="IPR000595">
    <property type="entry name" value="cNMP-bd_dom"/>
</dbReference>
<dbReference type="PANTHER" id="PTHR24567">
    <property type="entry name" value="CRP FAMILY TRANSCRIPTIONAL REGULATORY PROTEIN"/>
    <property type="match status" value="1"/>
</dbReference>
<dbReference type="EMBL" id="CP024201">
    <property type="protein sequence ID" value="ATQ44154.1"/>
    <property type="molecule type" value="Genomic_DNA"/>
</dbReference>
<dbReference type="PROSITE" id="PS50042">
    <property type="entry name" value="CNMP_BINDING_3"/>
    <property type="match status" value="1"/>
</dbReference>
<dbReference type="InterPro" id="IPR018490">
    <property type="entry name" value="cNMP-bd_dom_sf"/>
</dbReference>
<dbReference type="FunFam" id="1.10.10.10:FF:000028">
    <property type="entry name" value="Fumarate/nitrate reduction transcriptional regulator Fnr"/>
    <property type="match status" value="1"/>
</dbReference>
<accession>A0A2D2B1L4</accession>
<dbReference type="PRINTS" id="PR00034">
    <property type="entry name" value="HTHCRP"/>
</dbReference>
<evidence type="ECO:0000256" key="2">
    <source>
        <dbReference type="ARBA" id="ARBA00023125"/>
    </source>
</evidence>
<evidence type="ECO:0000313" key="7">
    <source>
        <dbReference type="Proteomes" id="UP000228945"/>
    </source>
</evidence>
<dbReference type="GO" id="GO:0005829">
    <property type="term" value="C:cytosol"/>
    <property type="evidence" value="ECO:0007669"/>
    <property type="project" value="TreeGrafter"/>
</dbReference>
<dbReference type="SMART" id="SM00100">
    <property type="entry name" value="cNMP"/>
    <property type="match status" value="1"/>
</dbReference>
<gene>
    <name evidence="6" type="ORF">CSW64_18055</name>
</gene>
<dbReference type="AlphaFoldDB" id="A0A2D2B1L4"/>